<dbReference type="SUPFAM" id="SSF55729">
    <property type="entry name" value="Acyl-CoA N-acyltransferases (Nat)"/>
    <property type="match status" value="1"/>
</dbReference>
<evidence type="ECO:0000259" key="1">
    <source>
        <dbReference type="Pfam" id="PF13302"/>
    </source>
</evidence>
<comment type="caution">
    <text evidence="2">The sequence shown here is derived from an EMBL/GenBank/DDBJ whole genome shotgun (WGS) entry which is preliminary data.</text>
</comment>
<dbReference type="GO" id="GO:0016747">
    <property type="term" value="F:acyltransferase activity, transferring groups other than amino-acyl groups"/>
    <property type="evidence" value="ECO:0007669"/>
    <property type="project" value="InterPro"/>
</dbReference>
<feature type="domain" description="N-acetyltransferase" evidence="1">
    <location>
        <begin position="5"/>
        <end position="49"/>
    </location>
</feature>
<sequence>MRWSRWGEGFGTAILHGSLAEARKLDICSARVTCDEANTGSRRVIEKYGGVLLDIIDNTVDGVYHRTRRYDVPTGQPEQHP</sequence>
<dbReference type="Gene3D" id="3.40.630.30">
    <property type="match status" value="1"/>
</dbReference>
<dbReference type="EMBL" id="VSSQ01083360">
    <property type="protein sequence ID" value="MPN31710.1"/>
    <property type="molecule type" value="Genomic_DNA"/>
</dbReference>
<dbReference type="PANTHER" id="PTHR39173:SF1">
    <property type="entry name" value="ACETYLTRANSFERASE"/>
    <property type="match status" value="1"/>
</dbReference>
<dbReference type="InterPro" id="IPR000182">
    <property type="entry name" value="GNAT_dom"/>
</dbReference>
<accession>A0A645GZ77</accession>
<dbReference type="AlphaFoldDB" id="A0A645GZ77"/>
<proteinExistence type="predicted"/>
<dbReference type="InterPro" id="IPR016181">
    <property type="entry name" value="Acyl_CoA_acyltransferase"/>
</dbReference>
<dbReference type="Pfam" id="PF13302">
    <property type="entry name" value="Acetyltransf_3"/>
    <property type="match status" value="1"/>
</dbReference>
<reference evidence="2" key="1">
    <citation type="submission" date="2019-08" db="EMBL/GenBank/DDBJ databases">
        <authorList>
            <person name="Kucharzyk K."/>
            <person name="Murdoch R.W."/>
            <person name="Higgins S."/>
            <person name="Loffler F."/>
        </authorList>
    </citation>
    <scope>NUCLEOTIDE SEQUENCE</scope>
</reference>
<evidence type="ECO:0000313" key="2">
    <source>
        <dbReference type="EMBL" id="MPN31710.1"/>
    </source>
</evidence>
<organism evidence="2">
    <name type="scientific">bioreactor metagenome</name>
    <dbReference type="NCBI Taxonomy" id="1076179"/>
    <lineage>
        <taxon>unclassified sequences</taxon>
        <taxon>metagenomes</taxon>
        <taxon>ecological metagenomes</taxon>
    </lineage>
</organism>
<dbReference type="PANTHER" id="PTHR39173">
    <property type="entry name" value="ACETYLTRANSFERASE"/>
    <property type="match status" value="1"/>
</dbReference>
<protein>
    <recommendedName>
        <fullName evidence="1">N-acetyltransferase domain-containing protein</fullName>
    </recommendedName>
</protein>
<gene>
    <name evidence="2" type="ORF">SDC9_179184</name>
</gene>
<name>A0A645GZ77_9ZZZZ</name>